<accession>A0A6A3AES7</accession>
<organism evidence="1 2">
    <name type="scientific">Hibiscus syriacus</name>
    <name type="common">Rose of Sharon</name>
    <dbReference type="NCBI Taxonomy" id="106335"/>
    <lineage>
        <taxon>Eukaryota</taxon>
        <taxon>Viridiplantae</taxon>
        <taxon>Streptophyta</taxon>
        <taxon>Embryophyta</taxon>
        <taxon>Tracheophyta</taxon>
        <taxon>Spermatophyta</taxon>
        <taxon>Magnoliopsida</taxon>
        <taxon>eudicotyledons</taxon>
        <taxon>Gunneridae</taxon>
        <taxon>Pentapetalae</taxon>
        <taxon>rosids</taxon>
        <taxon>malvids</taxon>
        <taxon>Malvales</taxon>
        <taxon>Malvaceae</taxon>
        <taxon>Malvoideae</taxon>
        <taxon>Hibiscus</taxon>
    </lineage>
</organism>
<dbReference type="EMBL" id="VEPZ02001009">
    <property type="protein sequence ID" value="KAE8702247.1"/>
    <property type="molecule type" value="Genomic_DNA"/>
</dbReference>
<gene>
    <name evidence="1" type="ORF">F3Y22_tig00110485pilonHSYRG00130</name>
</gene>
<proteinExistence type="predicted"/>
<evidence type="ECO:0000313" key="1">
    <source>
        <dbReference type="EMBL" id="KAE8702247.1"/>
    </source>
</evidence>
<protein>
    <recommendedName>
        <fullName evidence="3">TF-B3 domain-containing protein</fullName>
    </recommendedName>
</protein>
<reference evidence="1" key="1">
    <citation type="submission" date="2019-09" db="EMBL/GenBank/DDBJ databases">
        <title>Draft genome information of white flower Hibiscus syriacus.</title>
        <authorList>
            <person name="Kim Y.-M."/>
        </authorList>
    </citation>
    <scope>NUCLEOTIDE SEQUENCE [LARGE SCALE GENOMIC DNA]</scope>
    <source>
        <strain evidence="1">YM2019G1</strain>
    </source>
</reference>
<evidence type="ECO:0000313" key="2">
    <source>
        <dbReference type="Proteomes" id="UP000436088"/>
    </source>
</evidence>
<evidence type="ECO:0008006" key="3">
    <source>
        <dbReference type="Google" id="ProtNLM"/>
    </source>
</evidence>
<comment type="caution">
    <text evidence="1">The sequence shown here is derived from an EMBL/GenBank/DDBJ whole genome shotgun (WGS) entry which is preliminary data.</text>
</comment>
<sequence>MQNGGFEKCNHISLLISQFEGPKRVEAMAAIGDVNLAAHNEERWRFRDRSHTLPGGRVVLRVTDGSNWWTFECRNERDDVYCISGSDWRRFARSRMGALVTLYSRDDGEDFHMIRVR</sequence>
<dbReference type="AlphaFoldDB" id="A0A6A3AES7"/>
<name>A0A6A3AES7_HIBSY</name>
<dbReference type="Proteomes" id="UP000436088">
    <property type="component" value="Unassembled WGS sequence"/>
</dbReference>
<keyword evidence="2" id="KW-1185">Reference proteome</keyword>